<protein>
    <submittedName>
        <fullName evidence="2">Uncharacterized protein</fullName>
    </submittedName>
</protein>
<dbReference type="Proteomes" id="UP000006693">
    <property type="component" value="Chromosome 2"/>
</dbReference>
<gene>
    <name evidence="2" type="ordered locus">BMAA0935</name>
</gene>
<keyword evidence="3" id="KW-1185">Reference proteome</keyword>
<feature type="compositionally biased region" description="Basic residues" evidence="1">
    <location>
        <begin position="74"/>
        <end position="86"/>
    </location>
</feature>
<evidence type="ECO:0000313" key="3">
    <source>
        <dbReference type="Proteomes" id="UP000006693"/>
    </source>
</evidence>
<proteinExistence type="predicted"/>
<dbReference type="KEGG" id="bma:BMAA0935"/>
<name>A0A0H2WB01_BURMA</name>
<dbReference type="AlphaFoldDB" id="A0A0H2WB01"/>
<evidence type="ECO:0000313" key="2">
    <source>
        <dbReference type="EMBL" id="AAU46116.1"/>
    </source>
</evidence>
<evidence type="ECO:0000256" key="1">
    <source>
        <dbReference type="SAM" id="MobiDB-lite"/>
    </source>
</evidence>
<dbReference type="EMBL" id="CP000011">
    <property type="protein sequence ID" value="AAU46116.1"/>
    <property type="molecule type" value="Genomic_DNA"/>
</dbReference>
<accession>A0A0H2WB01</accession>
<dbReference type="HOGENOM" id="CLU_2491857_0_0_4"/>
<sequence length="86" mass="9190">MRCRARSIIAGDSYGNLKGGRCVCMKTCACGTSFACARPLAERRGFKASSAGPRALGDAYRQTNRAPSAGPRIRSPRRARRGKAAE</sequence>
<organism evidence="2 3">
    <name type="scientific">Burkholderia mallei (strain ATCC 23344)</name>
    <dbReference type="NCBI Taxonomy" id="243160"/>
    <lineage>
        <taxon>Bacteria</taxon>
        <taxon>Pseudomonadati</taxon>
        <taxon>Pseudomonadota</taxon>
        <taxon>Betaproteobacteria</taxon>
        <taxon>Burkholderiales</taxon>
        <taxon>Burkholderiaceae</taxon>
        <taxon>Burkholderia</taxon>
        <taxon>pseudomallei group</taxon>
    </lineage>
</organism>
<reference evidence="2 3" key="1">
    <citation type="journal article" date="2004" name="Proc. Natl. Acad. Sci. U.S.A.">
        <title>Structural flexibility in the Burkholderia mallei genome.</title>
        <authorList>
            <person name="Nierman W.C."/>
            <person name="DeShazer D."/>
            <person name="Kim H.S."/>
            <person name="Tettelin H."/>
            <person name="Nelson K.E."/>
            <person name="Feldblyum T."/>
            <person name="Ulrich R.L."/>
            <person name="Ronning C.M."/>
            <person name="Brinkac L.M."/>
            <person name="Daugherty S.C."/>
            <person name="Davidsen T.D."/>
            <person name="Deboy R.T."/>
            <person name="Dimitrov G."/>
            <person name="Dodson R.J."/>
            <person name="Durkin A.S."/>
            <person name="Gwinn M.L."/>
            <person name="Haft D.H."/>
            <person name="Khouri H."/>
            <person name="Kolonay J.F."/>
            <person name="Madupu R."/>
            <person name="Mohammoud Y."/>
            <person name="Nelson W.C."/>
            <person name="Radune D."/>
            <person name="Romero C.M."/>
            <person name="Sarria S."/>
            <person name="Selengut J."/>
            <person name="Shamblin C."/>
            <person name="Sullivan S.A."/>
            <person name="White O."/>
            <person name="Yu Y."/>
            <person name="Zafar N."/>
            <person name="Zhou L."/>
            <person name="Fraser C.M."/>
        </authorList>
    </citation>
    <scope>NUCLEOTIDE SEQUENCE [LARGE SCALE GENOMIC DNA]</scope>
    <source>
        <strain evidence="2 3">ATCC 23344</strain>
    </source>
</reference>
<feature type="region of interest" description="Disordered" evidence="1">
    <location>
        <begin position="46"/>
        <end position="86"/>
    </location>
</feature>